<keyword evidence="1" id="KW-0732">Signal</keyword>
<gene>
    <name evidence="2" type="ORF">SAMN04489717_0958</name>
</gene>
<feature type="signal peptide" evidence="1">
    <location>
        <begin position="1"/>
        <end position="21"/>
    </location>
</feature>
<evidence type="ECO:0000313" key="2">
    <source>
        <dbReference type="EMBL" id="SDR90105.1"/>
    </source>
</evidence>
<dbReference type="AlphaFoldDB" id="A0A1H1MUK3"/>
<dbReference type="EMBL" id="LT629732">
    <property type="protein sequence ID" value="SDR90105.1"/>
    <property type="molecule type" value="Genomic_DNA"/>
</dbReference>
<protein>
    <recommendedName>
        <fullName evidence="4">Erythromycin esterase</fullName>
    </recommendedName>
</protein>
<dbReference type="OrthoDB" id="345880at2"/>
<evidence type="ECO:0008006" key="4">
    <source>
        <dbReference type="Google" id="ProtNLM"/>
    </source>
</evidence>
<dbReference type="SUPFAM" id="SSF159501">
    <property type="entry name" value="EreA/ChaN-like"/>
    <property type="match status" value="1"/>
</dbReference>
<feature type="chain" id="PRO_5039668821" description="Erythromycin esterase" evidence="1">
    <location>
        <begin position="22"/>
        <end position="357"/>
    </location>
</feature>
<accession>A0A1H1MUK3</accession>
<evidence type="ECO:0000256" key="1">
    <source>
        <dbReference type="SAM" id="SignalP"/>
    </source>
</evidence>
<dbReference type="Proteomes" id="UP000198983">
    <property type="component" value="Chromosome I"/>
</dbReference>
<reference evidence="2 3" key="1">
    <citation type="submission" date="2016-10" db="EMBL/GenBank/DDBJ databases">
        <authorList>
            <person name="de Groot N.N."/>
        </authorList>
    </citation>
    <scope>NUCLEOTIDE SEQUENCE [LARGE SCALE GENOMIC DNA]</scope>
    <source>
        <strain evidence="2 3">DSM 22024</strain>
    </source>
</reference>
<organism evidence="2 3">
    <name type="scientific">Actinopolymorpha singaporensis</name>
    <dbReference type="NCBI Taxonomy" id="117157"/>
    <lineage>
        <taxon>Bacteria</taxon>
        <taxon>Bacillati</taxon>
        <taxon>Actinomycetota</taxon>
        <taxon>Actinomycetes</taxon>
        <taxon>Propionibacteriales</taxon>
        <taxon>Actinopolymorphaceae</taxon>
        <taxon>Actinopolymorpha</taxon>
    </lineage>
</organism>
<sequence>MRRRNFLVGAGGTMLAGTALAGAVLAGPAGAEDTPAGTAPRGAQDAMLAAFNTYPIVGGLSPSHGVRNIDEFLISLVCNPRLPSVVTDIVAENGNSLYQPMLDEYIAGGDVPFAEVRQVWRNGLNAAGSYSTFYEQLYPLVRRINQRLPRAKKLRVLACEPPIDWSKVTSPADFYPFLADRDQHIASVLESEVLSKRRKALILMGTGHLRHGRGAAEIYEQTYPNSTFVITGHLGFAKDNDELERRMASWPVPSLTTFKGTWLGELDSSYFSLPGDAPLDPGKGYPGIDGYLYLGPRGFLMHQPPSARSVLDNDVTAELERRATVVQVPPDAPWWPSVLFQQEAASSIFFYDPDQDI</sequence>
<evidence type="ECO:0000313" key="3">
    <source>
        <dbReference type="Proteomes" id="UP000198983"/>
    </source>
</evidence>
<dbReference type="RefSeq" id="WP_157728222.1">
    <property type="nucleotide sequence ID" value="NZ_LT629732.1"/>
</dbReference>
<keyword evidence="3" id="KW-1185">Reference proteome</keyword>
<name>A0A1H1MUK3_9ACTN</name>
<proteinExistence type="predicted"/>